<dbReference type="InterPro" id="IPR007560">
    <property type="entry name" value="Restrct_endonuc_IV_Mrr"/>
</dbReference>
<organism evidence="4 5">
    <name type="scientific">Paractinoplanes pyxinae</name>
    <dbReference type="NCBI Taxonomy" id="2997416"/>
    <lineage>
        <taxon>Bacteria</taxon>
        <taxon>Bacillati</taxon>
        <taxon>Actinomycetota</taxon>
        <taxon>Actinomycetes</taxon>
        <taxon>Micromonosporales</taxon>
        <taxon>Micromonosporaceae</taxon>
        <taxon>Paractinoplanes</taxon>
    </lineage>
</organism>
<dbReference type="InterPro" id="IPR011856">
    <property type="entry name" value="tRNA_endonuc-like_dom_sf"/>
</dbReference>
<accession>A0ABT4B882</accession>
<feature type="domain" description="Restriction endonuclease type IV Mrr" evidence="3">
    <location>
        <begin position="395"/>
        <end position="488"/>
    </location>
</feature>
<evidence type="ECO:0000256" key="1">
    <source>
        <dbReference type="SAM" id="MobiDB-lite"/>
    </source>
</evidence>
<comment type="caution">
    <text evidence="4">The sequence shown here is derived from an EMBL/GenBank/DDBJ whole genome shotgun (WGS) entry which is preliminary data.</text>
</comment>
<name>A0ABT4B882_9ACTN</name>
<dbReference type="Proteomes" id="UP001151002">
    <property type="component" value="Unassembled WGS sequence"/>
</dbReference>
<keyword evidence="2" id="KW-0812">Transmembrane</keyword>
<feature type="compositionally biased region" description="Basic and acidic residues" evidence="1">
    <location>
        <begin position="561"/>
        <end position="576"/>
    </location>
</feature>
<dbReference type="Pfam" id="PF04471">
    <property type="entry name" value="Mrr_cat"/>
    <property type="match status" value="1"/>
</dbReference>
<feature type="region of interest" description="Disordered" evidence="1">
    <location>
        <begin position="1"/>
        <end position="27"/>
    </location>
</feature>
<keyword evidence="4" id="KW-0540">Nuclease</keyword>
<feature type="region of interest" description="Disordered" evidence="1">
    <location>
        <begin position="163"/>
        <end position="189"/>
    </location>
</feature>
<dbReference type="Gene3D" id="3.40.1350.10">
    <property type="match status" value="1"/>
</dbReference>
<reference evidence="4" key="1">
    <citation type="submission" date="2022-11" db="EMBL/GenBank/DDBJ databases">
        <authorList>
            <person name="Somphong A."/>
            <person name="Phongsopitanun W."/>
        </authorList>
    </citation>
    <scope>NUCLEOTIDE SEQUENCE</scope>
    <source>
        <strain evidence="4">Pm04-4</strain>
    </source>
</reference>
<dbReference type="RefSeq" id="WP_267567203.1">
    <property type="nucleotide sequence ID" value="NZ_JAPNTZ010000012.1"/>
</dbReference>
<dbReference type="SUPFAM" id="SSF52980">
    <property type="entry name" value="Restriction endonuclease-like"/>
    <property type="match status" value="1"/>
</dbReference>
<keyword evidence="5" id="KW-1185">Reference proteome</keyword>
<dbReference type="GO" id="GO:0004519">
    <property type="term" value="F:endonuclease activity"/>
    <property type="evidence" value="ECO:0007669"/>
    <property type="project" value="UniProtKB-KW"/>
</dbReference>
<keyword evidence="2" id="KW-1133">Transmembrane helix</keyword>
<evidence type="ECO:0000313" key="4">
    <source>
        <dbReference type="EMBL" id="MCY1142666.1"/>
    </source>
</evidence>
<feature type="transmembrane region" description="Helical" evidence="2">
    <location>
        <begin position="33"/>
        <end position="53"/>
    </location>
</feature>
<dbReference type="InterPro" id="IPR011335">
    <property type="entry name" value="Restrct_endonuc-II-like"/>
</dbReference>
<keyword evidence="4" id="KW-0255">Endonuclease</keyword>
<feature type="transmembrane region" description="Helical" evidence="2">
    <location>
        <begin position="59"/>
        <end position="76"/>
    </location>
</feature>
<feature type="compositionally biased region" description="Basic residues" evidence="1">
    <location>
        <begin position="543"/>
        <end position="557"/>
    </location>
</feature>
<feature type="compositionally biased region" description="Low complexity" evidence="1">
    <location>
        <begin position="163"/>
        <end position="178"/>
    </location>
</feature>
<keyword evidence="4" id="KW-0378">Hydrolase</keyword>
<proteinExistence type="predicted"/>
<keyword evidence="2" id="KW-0472">Membrane</keyword>
<gene>
    <name evidence="4" type="ORF">OWR29_32115</name>
</gene>
<feature type="region of interest" description="Disordered" evidence="1">
    <location>
        <begin position="531"/>
        <end position="618"/>
    </location>
</feature>
<sequence length="618" mass="65784">MPRSTIVSGGRHPVSAPSTSRPSAAGSPGNGRLAFGVLFLVLAFFHQTAGYVTHPVSRLLDLLLFGLGGVMLIRWWHLRRKRFRADPNSDLPGPGAFVLTTGLLGLVCAFGAIDTLLSRSGPAGLSSDHVQAVLGLGTAGAVLLFIAQARFGREARLRAAGGTSAASPAAAPQESPVPASFPAPDPDVNADQAERLEEDETSDVLLNGPRTAWAYRKYQARRDAQGVTVADARLLLAALEPGDHAELILDAVSAELTDIRLAAAWRRSDAEPVVAMRTLRRWVLVSRRTGMVITVDGEVDPGVSCMSDYGINRHDIGWAATLETADGDFFTMKVFLGGRGTVEEAIIEDGAGGYIRRLPPADGVPPMPDAASILADSSQPIAPLQPTARQTMLPVDWRTAEELARAHMRFLGFDDAELTSSGRDGGLDVVAQGAVAQVKMLALPVGAPPIQQLRGARPLTEQHLFYSTSGYTAAAITAADEIGVALFKIEAESSVQEVNAGAVTLVEASARPAEELPVTTQEGLTRHVTRLCGGCRSPNHQRGGQRRPRAGPRRRALPRPVETHARLSESGADRPGKPPRQFPLITSRDGLLPPHRAAGPRLLPGIEHPLPRGRRPHL</sequence>
<evidence type="ECO:0000256" key="2">
    <source>
        <dbReference type="SAM" id="Phobius"/>
    </source>
</evidence>
<dbReference type="EMBL" id="JAPNTZ010000012">
    <property type="protein sequence ID" value="MCY1142666.1"/>
    <property type="molecule type" value="Genomic_DNA"/>
</dbReference>
<feature type="transmembrane region" description="Helical" evidence="2">
    <location>
        <begin position="96"/>
        <end position="117"/>
    </location>
</feature>
<evidence type="ECO:0000259" key="3">
    <source>
        <dbReference type="Pfam" id="PF04471"/>
    </source>
</evidence>
<evidence type="ECO:0000313" key="5">
    <source>
        <dbReference type="Proteomes" id="UP001151002"/>
    </source>
</evidence>
<protein>
    <submittedName>
        <fullName evidence="4">Restriction endonuclease</fullName>
    </submittedName>
</protein>